<name>A0A8W8KMY5_MAGGI</name>
<evidence type="ECO:0000256" key="1">
    <source>
        <dbReference type="PROSITE-ProRule" id="PRU00024"/>
    </source>
</evidence>
<dbReference type="SUPFAM" id="SSF57845">
    <property type="entry name" value="B-box zinc-binding domain"/>
    <property type="match status" value="1"/>
</dbReference>
<keyword evidence="1" id="KW-0863">Zinc-finger</keyword>
<dbReference type="PANTHER" id="PTHR25462:SF296">
    <property type="entry name" value="MEIOTIC P26, ISOFORM F"/>
    <property type="match status" value="1"/>
</dbReference>
<dbReference type="AlphaFoldDB" id="A0A8W8KMY5"/>
<evidence type="ECO:0000313" key="4">
    <source>
        <dbReference type="EnsemblMetazoa" id="G24189.1:cds"/>
    </source>
</evidence>
<dbReference type="InterPro" id="IPR047153">
    <property type="entry name" value="TRIM45/56/19-like"/>
</dbReference>
<dbReference type="CDD" id="cd19756">
    <property type="entry name" value="Bbox2"/>
    <property type="match status" value="1"/>
</dbReference>
<evidence type="ECO:0000313" key="5">
    <source>
        <dbReference type="Proteomes" id="UP000005408"/>
    </source>
</evidence>
<dbReference type="Gene3D" id="3.30.160.60">
    <property type="entry name" value="Classic Zinc Finger"/>
    <property type="match status" value="1"/>
</dbReference>
<proteinExistence type="predicted"/>
<dbReference type="PROSITE" id="PS50119">
    <property type="entry name" value="ZF_BBOX"/>
    <property type="match status" value="1"/>
</dbReference>
<keyword evidence="1" id="KW-0862">Zinc</keyword>
<reference evidence="4" key="1">
    <citation type="submission" date="2022-08" db="UniProtKB">
        <authorList>
            <consortium name="EnsemblMetazoa"/>
        </authorList>
    </citation>
    <scope>IDENTIFICATION</scope>
    <source>
        <strain evidence="4">05x7-T-G4-1.051#20</strain>
    </source>
</reference>
<dbReference type="EnsemblMetazoa" id="G24189.1">
    <property type="protein sequence ID" value="G24189.1:cds"/>
    <property type="gene ID" value="G24189"/>
</dbReference>
<dbReference type="Proteomes" id="UP000005408">
    <property type="component" value="Unassembled WGS sequence"/>
</dbReference>
<protein>
    <recommendedName>
        <fullName evidence="3">B box-type domain-containing protein</fullName>
    </recommendedName>
</protein>
<keyword evidence="5" id="KW-1185">Reference proteome</keyword>
<keyword evidence="2" id="KW-0175">Coiled coil</keyword>
<dbReference type="InterPro" id="IPR000315">
    <property type="entry name" value="Znf_B-box"/>
</dbReference>
<evidence type="ECO:0000256" key="2">
    <source>
        <dbReference type="SAM" id="Coils"/>
    </source>
</evidence>
<organism evidence="4 5">
    <name type="scientific">Magallana gigas</name>
    <name type="common">Pacific oyster</name>
    <name type="synonym">Crassostrea gigas</name>
    <dbReference type="NCBI Taxonomy" id="29159"/>
    <lineage>
        <taxon>Eukaryota</taxon>
        <taxon>Metazoa</taxon>
        <taxon>Spiralia</taxon>
        <taxon>Lophotrochozoa</taxon>
        <taxon>Mollusca</taxon>
        <taxon>Bivalvia</taxon>
        <taxon>Autobranchia</taxon>
        <taxon>Pteriomorphia</taxon>
        <taxon>Ostreida</taxon>
        <taxon>Ostreoidea</taxon>
        <taxon>Ostreidae</taxon>
        <taxon>Magallana</taxon>
    </lineage>
</organism>
<feature type="domain" description="B box-type" evidence="3">
    <location>
        <begin position="51"/>
        <end position="92"/>
    </location>
</feature>
<feature type="coiled-coil region" evidence="2">
    <location>
        <begin position="173"/>
        <end position="204"/>
    </location>
</feature>
<dbReference type="Pfam" id="PF00643">
    <property type="entry name" value="zf-B_box"/>
    <property type="match status" value="1"/>
</dbReference>
<evidence type="ECO:0000259" key="3">
    <source>
        <dbReference type="PROSITE" id="PS50119"/>
    </source>
</evidence>
<dbReference type="GO" id="GO:0008270">
    <property type="term" value="F:zinc ion binding"/>
    <property type="evidence" value="ECO:0007669"/>
    <property type="project" value="UniProtKB-KW"/>
</dbReference>
<keyword evidence="1" id="KW-0479">Metal-binding</keyword>
<dbReference type="PANTHER" id="PTHR25462">
    <property type="entry name" value="BONUS, ISOFORM C-RELATED"/>
    <property type="match status" value="1"/>
</dbReference>
<accession>A0A8W8KMY5</accession>
<sequence>MDPALTAQNFVLKCEDCEETSVCTCRICDVALCREHFGNHMDTNHKLCKTKNNSICTKHSLLFKHYCRSCVKPICSDCVRYEDHSTHGLSDPAAMLDFYKEIIALENAELHNVIKPFYKTILDVIDERRSELDINFTKARENVKEFGRKLHEQVDIAVMHYYETLAANEKEQLEKIQFDLNVFQQRIEEIEKKLEDNAKLLQRNDPFDLLTLFKSSLADFPIYPELFEFNIPVFQPNVPDFKTLLHIAGEISYIPRTENPLSLKCKHFQLSRSQLLEHPLHKSSSSNFNILDLSCLQSDGVLTVGKNNQFKQLQFKWGKFYHVQTNEIECRSQYVAISPNDAIYFSDTVNRSIKKYGNVYCHILIDVIDFDDLEPRGLTFTPSGFLTTEPRIIRPGAVDVDRNGKLWMEHSTSGELAVIRYLR</sequence>